<dbReference type="SUPFAM" id="SSF52058">
    <property type="entry name" value="L domain-like"/>
    <property type="match status" value="1"/>
</dbReference>
<protein>
    <submittedName>
        <fullName evidence="1">Uncharacterized protein</fullName>
    </submittedName>
</protein>
<dbReference type="InterPro" id="IPR032675">
    <property type="entry name" value="LRR_dom_sf"/>
</dbReference>
<name>A0A1W6L745_9BURK</name>
<gene>
    <name evidence="1" type="ORF">A4W93_08870</name>
</gene>
<evidence type="ECO:0000313" key="2">
    <source>
        <dbReference type="Proteomes" id="UP000193427"/>
    </source>
</evidence>
<sequence>MPSSHALPGKARIRHVEGGQSTLYVDARHAQACAELWRGGEFTTIAVNENENPELKSLDFLEAFFPVARLHVMLSRRVDLSILESASLEWFFSNDGFNSLNDLSKFPDLEILAQGWKRTFDPSGAGPSLRRLALTGFRPEDGGLGEMTHLHQLSHLSLLTTSVISLDGLQAMPSLLSASFCSAPKLRDISALGDMRNLEVLQFEACKSLEGVADAVRSPALRELECTKCSALSSLSFIRELPALETFLFPDTDVIDGDMSPMLDHPSLNRVLFTKKKHFSMSYLDVMSHLRQRKGEPQ</sequence>
<evidence type="ECO:0000313" key="1">
    <source>
        <dbReference type="EMBL" id="ARN20017.1"/>
    </source>
</evidence>
<proteinExistence type="predicted"/>
<dbReference type="Gene3D" id="3.80.10.10">
    <property type="entry name" value="Ribonuclease Inhibitor"/>
    <property type="match status" value="1"/>
</dbReference>
<dbReference type="OrthoDB" id="9157385at2"/>
<reference evidence="1 2" key="1">
    <citation type="submission" date="2016-04" db="EMBL/GenBank/DDBJ databases">
        <title>Complete genome sequence of natural rubber-degrading, novel Gram-negative bacterium, Rhizobacter gummiphilus strain NS21.</title>
        <authorList>
            <person name="Tabata M."/>
            <person name="Kasai D."/>
            <person name="Fukuda M."/>
        </authorList>
    </citation>
    <scope>NUCLEOTIDE SEQUENCE [LARGE SCALE GENOMIC DNA]</scope>
    <source>
        <strain evidence="1 2">NS21</strain>
    </source>
</reference>
<dbReference type="RefSeq" id="WP_085750284.1">
    <property type="nucleotide sequence ID" value="NZ_BSPR01000008.1"/>
</dbReference>
<dbReference type="EMBL" id="CP015118">
    <property type="protein sequence ID" value="ARN20017.1"/>
    <property type="molecule type" value="Genomic_DNA"/>
</dbReference>
<keyword evidence="2" id="KW-1185">Reference proteome</keyword>
<dbReference type="KEGG" id="rgu:A4W93_08870"/>
<dbReference type="STRING" id="946333.A4W93_08870"/>
<dbReference type="Proteomes" id="UP000193427">
    <property type="component" value="Chromosome"/>
</dbReference>
<dbReference type="AlphaFoldDB" id="A0A1W6L745"/>
<accession>A0A1W6L745</accession>
<organism evidence="1 2">
    <name type="scientific">Piscinibacter gummiphilus</name>
    <dbReference type="NCBI Taxonomy" id="946333"/>
    <lineage>
        <taxon>Bacteria</taxon>
        <taxon>Pseudomonadati</taxon>
        <taxon>Pseudomonadota</taxon>
        <taxon>Betaproteobacteria</taxon>
        <taxon>Burkholderiales</taxon>
        <taxon>Sphaerotilaceae</taxon>
        <taxon>Piscinibacter</taxon>
    </lineage>
</organism>